<dbReference type="AlphaFoldDB" id="A0A1M7SQS1"/>
<dbReference type="InterPro" id="IPR001867">
    <property type="entry name" value="OmpR/PhoB-type_DNA-bd"/>
</dbReference>
<dbReference type="InterPro" id="IPR016032">
    <property type="entry name" value="Sig_transdc_resp-reg_C-effctor"/>
</dbReference>
<proteinExistence type="predicted"/>
<evidence type="ECO:0000256" key="6">
    <source>
        <dbReference type="PROSITE-ProRule" id="PRU00169"/>
    </source>
</evidence>
<evidence type="ECO:0000313" key="11">
    <source>
        <dbReference type="Proteomes" id="UP000184097"/>
    </source>
</evidence>
<evidence type="ECO:0000256" key="5">
    <source>
        <dbReference type="ARBA" id="ARBA00024867"/>
    </source>
</evidence>
<dbReference type="CDD" id="cd17574">
    <property type="entry name" value="REC_OmpR"/>
    <property type="match status" value="1"/>
</dbReference>
<dbReference type="SMART" id="SM00448">
    <property type="entry name" value="REC"/>
    <property type="match status" value="1"/>
</dbReference>
<accession>A0A1M7SQS1</accession>
<keyword evidence="3 7" id="KW-0238">DNA-binding</keyword>
<dbReference type="Pfam" id="PF00486">
    <property type="entry name" value="Trans_reg_C"/>
    <property type="match status" value="1"/>
</dbReference>
<dbReference type="PROSITE" id="PS50110">
    <property type="entry name" value="RESPONSE_REGULATORY"/>
    <property type="match status" value="1"/>
</dbReference>
<dbReference type="CDD" id="cd00383">
    <property type="entry name" value="trans_reg_C"/>
    <property type="match status" value="1"/>
</dbReference>
<dbReference type="Gene3D" id="3.40.50.2300">
    <property type="match status" value="1"/>
</dbReference>
<evidence type="ECO:0000259" key="8">
    <source>
        <dbReference type="PROSITE" id="PS50110"/>
    </source>
</evidence>
<dbReference type="PANTHER" id="PTHR48111">
    <property type="entry name" value="REGULATOR OF RPOS"/>
    <property type="match status" value="1"/>
</dbReference>
<evidence type="ECO:0000256" key="3">
    <source>
        <dbReference type="ARBA" id="ARBA00023125"/>
    </source>
</evidence>
<dbReference type="PROSITE" id="PS51755">
    <property type="entry name" value="OMPR_PHOB"/>
    <property type="match status" value="1"/>
</dbReference>
<dbReference type="GO" id="GO:0005829">
    <property type="term" value="C:cytosol"/>
    <property type="evidence" value="ECO:0007669"/>
    <property type="project" value="TreeGrafter"/>
</dbReference>
<evidence type="ECO:0000313" key="10">
    <source>
        <dbReference type="EMBL" id="SHN60786.1"/>
    </source>
</evidence>
<feature type="modified residue" description="4-aspartylphosphate" evidence="6">
    <location>
        <position position="51"/>
    </location>
</feature>
<gene>
    <name evidence="10" type="ORF">SAMN02745247_02249</name>
</gene>
<evidence type="ECO:0000256" key="2">
    <source>
        <dbReference type="ARBA" id="ARBA00023015"/>
    </source>
</evidence>
<dbReference type="SUPFAM" id="SSF46894">
    <property type="entry name" value="C-terminal effector domain of the bipartite response regulators"/>
    <property type="match status" value="1"/>
</dbReference>
<dbReference type="InterPro" id="IPR011006">
    <property type="entry name" value="CheY-like_superfamily"/>
</dbReference>
<dbReference type="GO" id="GO:0032993">
    <property type="term" value="C:protein-DNA complex"/>
    <property type="evidence" value="ECO:0007669"/>
    <property type="project" value="TreeGrafter"/>
</dbReference>
<organism evidence="10 11">
    <name type="scientific">Butyrivibrio hungatei DSM 14810</name>
    <dbReference type="NCBI Taxonomy" id="1121132"/>
    <lineage>
        <taxon>Bacteria</taxon>
        <taxon>Bacillati</taxon>
        <taxon>Bacillota</taxon>
        <taxon>Clostridia</taxon>
        <taxon>Lachnospirales</taxon>
        <taxon>Lachnospiraceae</taxon>
        <taxon>Butyrivibrio</taxon>
    </lineage>
</organism>
<evidence type="ECO:0000256" key="7">
    <source>
        <dbReference type="PROSITE-ProRule" id="PRU01091"/>
    </source>
</evidence>
<feature type="domain" description="Response regulatory" evidence="8">
    <location>
        <begin position="2"/>
        <end position="115"/>
    </location>
</feature>
<dbReference type="Proteomes" id="UP000184097">
    <property type="component" value="Unassembled WGS sequence"/>
</dbReference>
<protein>
    <recommendedName>
        <fullName evidence="1">Stage 0 sporulation protein A homolog</fullName>
    </recommendedName>
</protein>
<feature type="domain" description="OmpR/PhoB-type" evidence="9">
    <location>
        <begin position="129"/>
        <end position="235"/>
    </location>
</feature>
<feature type="DNA-binding region" description="OmpR/PhoB-type" evidence="7">
    <location>
        <begin position="129"/>
        <end position="235"/>
    </location>
</feature>
<keyword evidence="2" id="KW-0805">Transcription regulation</keyword>
<dbReference type="InterPro" id="IPR036388">
    <property type="entry name" value="WH-like_DNA-bd_sf"/>
</dbReference>
<keyword evidence="4" id="KW-0804">Transcription</keyword>
<sequence>MNIFLLEDDDAIGMGLKYSLEKEGYNVTLTKSVAQAKELFEEKKNDLCILDINLPDGNGYEVCKYIKEKEDVPVIFLTASDAEVNVVMGLEMGADDYVCKPFRVGELMARIKTVLRRAGKNQSVQEANDNIIKINNVNIYTNEAKVTITKETAGEEEQVELTALEYRLLLTFCNNRGTVLSRNKLLEDMWDVSGDFVNDNTLTVYIKRLRDKIEKDPAKPEIIKTVRGLGYIVDK</sequence>
<dbReference type="GO" id="GO:0006355">
    <property type="term" value="P:regulation of DNA-templated transcription"/>
    <property type="evidence" value="ECO:0007669"/>
    <property type="project" value="InterPro"/>
</dbReference>
<comment type="function">
    <text evidence="5">May play the central regulatory role in sporulation. It may be an element of the effector pathway responsible for the activation of sporulation genes in response to nutritional stress. Spo0A may act in concert with spo0H (a sigma factor) to control the expression of some genes that are critical to the sporulation process.</text>
</comment>
<evidence type="ECO:0000259" key="9">
    <source>
        <dbReference type="PROSITE" id="PS51755"/>
    </source>
</evidence>
<dbReference type="GO" id="GO:0000976">
    <property type="term" value="F:transcription cis-regulatory region binding"/>
    <property type="evidence" value="ECO:0007669"/>
    <property type="project" value="TreeGrafter"/>
</dbReference>
<dbReference type="PANTHER" id="PTHR48111:SF73">
    <property type="entry name" value="ALKALINE PHOSPHATASE SYNTHESIS TRANSCRIPTIONAL REGULATORY PROTEIN PHOP"/>
    <property type="match status" value="1"/>
</dbReference>
<dbReference type="SMART" id="SM00862">
    <property type="entry name" value="Trans_reg_C"/>
    <property type="match status" value="1"/>
</dbReference>
<dbReference type="SUPFAM" id="SSF52172">
    <property type="entry name" value="CheY-like"/>
    <property type="match status" value="1"/>
</dbReference>
<dbReference type="EMBL" id="FRDH01000009">
    <property type="protein sequence ID" value="SHN60786.1"/>
    <property type="molecule type" value="Genomic_DNA"/>
</dbReference>
<dbReference type="Gene3D" id="1.10.10.10">
    <property type="entry name" value="Winged helix-like DNA-binding domain superfamily/Winged helix DNA-binding domain"/>
    <property type="match status" value="1"/>
</dbReference>
<evidence type="ECO:0000256" key="1">
    <source>
        <dbReference type="ARBA" id="ARBA00018672"/>
    </source>
</evidence>
<dbReference type="GO" id="GO:0000156">
    <property type="term" value="F:phosphorelay response regulator activity"/>
    <property type="evidence" value="ECO:0007669"/>
    <property type="project" value="TreeGrafter"/>
</dbReference>
<evidence type="ECO:0000256" key="4">
    <source>
        <dbReference type="ARBA" id="ARBA00023163"/>
    </source>
</evidence>
<dbReference type="Pfam" id="PF00072">
    <property type="entry name" value="Response_reg"/>
    <property type="match status" value="1"/>
</dbReference>
<dbReference type="Gene3D" id="6.10.250.690">
    <property type="match status" value="1"/>
</dbReference>
<reference evidence="10 11" key="1">
    <citation type="submission" date="2016-12" db="EMBL/GenBank/DDBJ databases">
        <authorList>
            <person name="Song W.-J."/>
            <person name="Kurnit D.M."/>
        </authorList>
    </citation>
    <scope>NUCLEOTIDE SEQUENCE [LARGE SCALE GENOMIC DNA]</scope>
    <source>
        <strain evidence="10 11">DSM 14810</strain>
    </source>
</reference>
<dbReference type="InterPro" id="IPR001789">
    <property type="entry name" value="Sig_transdc_resp-reg_receiver"/>
</dbReference>
<dbReference type="InterPro" id="IPR039420">
    <property type="entry name" value="WalR-like"/>
</dbReference>
<keyword evidence="6" id="KW-0597">Phosphoprotein</keyword>
<dbReference type="RefSeq" id="WP_072704163.1">
    <property type="nucleotide sequence ID" value="NZ_FRDH01000009.1"/>
</dbReference>
<name>A0A1M7SQS1_9FIRM</name>